<keyword evidence="2" id="KW-1185">Reference proteome</keyword>
<organism evidence="1 2">
    <name type="scientific">Pistacia atlantica</name>
    <dbReference type="NCBI Taxonomy" id="434234"/>
    <lineage>
        <taxon>Eukaryota</taxon>
        <taxon>Viridiplantae</taxon>
        <taxon>Streptophyta</taxon>
        <taxon>Embryophyta</taxon>
        <taxon>Tracheophyta</taxon>
        <taxon>Spermatophyta</taxon>
        <taxon>Magnoliopsida</taxon>
        <taxon>eudicotyledons</taxon>
        <taxon>Gunneridae</taxon>
        <taxon>Pentapetalae</taxon>
        <taxon>rosids</taxon>
        <taxon>malvids</taxon>
        <taxon>Sapindales</taxon>
        <taxon>Anacardiaceae</taxon>
        <taxon>Pistacia</taxon>
    </lineage>
</organism>
<protein>
    <submittedName>
        <fullName evidence="1">Uncharacterized protein</fullName>
    </submittedName>
</protein>
<evidence type="ECO:0000313" key="1">
    <source>
        <dbReference type="EMBL" id="KAJ0097185.1"/>
    </source>
</evidence>
<proteinExistence type="predicted"/>
<comment type="caution">
    <text evidence="1">The sequence shown here is derived from an EMBL/GenBank/DDBJ whole genome shotgun (WGS) entry which is preliminary data.</text>
</comment>
<sequence>MWQFLGSKQFIQECLRNWAVARSHIPKQAVDAKIAVLAADGVDTADFEEVVSQVATNIHGYYVSKSSSEHPEYDQLRKVVIDLLLVRGADAKLRKADVVEAARLALKRENITEKEYKKVMSDICESKGGVWVLKKQK</sequence>
<dbReference type="Proteomes" id="UP001164250">
    <property type="component" value="Chromosome 5"/>
</dbReference>
<dbReference type="EMBL" id="CM047901">
    <property type="protein sequence ID" value="KAJ0097185.1"/>
    <property type="molecule type" value="Genomic_DNA"/>
</dbReference>
<evidence type="ECO:0000313" key="2">
    <source>
        <dbReference type="Proteomes" id="UP001164250"/>
    </source>
</evidence>
<gene>
    <name evidence="1" type="ORF">Patl1_28896</name>
</gene>
<accession>A0ACC1BDV8</accession>
<reference evidence="2" key="1">
    <citation type="journal article" date="2023" name="G3 (Bethesda)">
        <title>Genome assembly and association tests identify interacting loci associated with vigor, precocity, and sex in interspecific pistachio rootstocks.</title>
        <authorList>
            <person name="Palmer W."/>
            <person name="Jacygrad E."/>
            <person name="Sagayaradj S."/>
            <person name="Cavanaugh K."/>
            <person name="Han R."/>
            <person name="Bertier L."/>
            <person name="Beede B."/>
            <person name="Kafkas S."/>
            <person name="Golino D."/>
            <person name="Preece J."/>
            <person name="Michelmore R."/>
        </authorList>
    </citation>
    <scope>NUCLEOTIDE SEQUENCE [LARGE SCALE GENOMIC DNA]</scope>
</reference>
<name>A0ACC1BDV8_9ROSI</name>